<organism evidence="1 2">
    <name type="scientific">Novipirellula rosea</name>
    <dbReference type="NCBI Taxonomy" id="1031540"/>
    <lineage>
        <taxon>Bacteria</taxon>
        <taxon>Pseudomonadati</taxon>
        <taxon>Planctomycetota</taxon>
        <taxon>Planctomycetia</taxon>
        <taxon>Pirellulales</taxon>
        <taxon>Pirellulaceae</taxon>
        <taxon>Novipirellula</taxon>
    </lineage>
</organism>
<gene>
    <name evidence="1" type="ORF">GCM10023156_18240</name>
</gene>
<sequence>MSANIDWATGLASNSVDQRVATLRKISHQEDAVTGVTVQCVQLAGDSDDDVRMWAAEALSQAVTPTPADVDSLAELLLHSEDGEIGYWAATMLGRLKMEAATAVDALQSCVLNSMYLPARERAVWALAEIGPAAANAIESLEKAAEAAPPRLKRLAKEAIKTIGKAA</sequence>
<proteinExistence type="predicted"/>
<dbReference type="InterPro" id="IPR016024">
    <property type="entry name" value="ARM-type_fold"/>
</dbReference>
<accession>A0ABP8MIP6</accession>
<dbReference type="RefSeq" id="WP_345321301.1">
    <property type="nucleotide sequence ID" value="NZ_BAABGA010000022.1"/>
</dbReference>
<evidence type="ECO:0000313" key="1">
    <source>
        <dbReference type="EMBL" id="GAA4451085.1"/>
    </source>
</evidence>
<dbReference type="InterPro" id="IPR011989">
    <property type="entry name" value="ARM-like"/>
</dbReference>
<evidence type="ECO:0000313" key="2">
    <source>
        <dbReference type="Proteomes" id="UP001500840"/>
    </source>
</evidence>
<dbReference type="Gene3D" id="1.25.10.10">
    <property type="entry name" value="Leucine-rich Repeat Variant"/>
    <property type="match status" value="1"/>
</dbReference>
<dbReference type="EMBL" id="BAABGA010000022">
    <property type="protein sequence ID" value="GAA4451085.1"/>
    <property type="molecule type" value="Genomic_DNA"/>
</dbReference>
<dbReference type="Pfam" id="PF13646">
    <property type="entry name" value="HEAT_2"/>
    <property type="match status" value="1"/>
</dbReference>
<evidence type="ECO:0008006" key="3">
    <source>
        <dbReference type="Google" id="ProtNLM"/>
    </source>
</evidence>
<dbReference type="SUPFAM" id="SSF48371">
    <property type="entry name" value="ARM repeat"/>
    <property type="match status" value="1"/>
</dbReference>
<reference evidence="2" key="1">
    <citation type="journal article" date="2019" name="Int. J. Syst. Evol. Microbiol.">
        <title>The Global Catalogue of Microorganisms (GCM) 10K type strain sequencing project: providing services to taxonomists for standard genome sequencing and annotation.</title>
        <authorList>
            <consortium name="The Broad Institute Genomics Platform"/>
            <consortium name="The Broad Institute Genome Sequencing Center for Infectious Disease"/>
            <person name="Wu L."/>
            <person name="Ma J."/>
        </authorList>
    </citation>
    <scope>NUCLEOTIDE SEQUENCE [LARGE SCALE GENOMIC DNA]</scope>
    <source>
        <strain evidence="2">JCM 17759</strain>
    </source>
</reference>
<protein>
    <recommendedName>
        <fullName evidence="3">HEAT repeat protein</fullName>
    </recommendedName>
</protein>
<dbReference type="Proteomes" id="UP001500840">
    <property type="component" value="Unassembled WGS sequence"/>
</dbReference>
<comment type="caution">
    <text evidence="1">The sequence shown here is derived from an EMBL/GenBank/DDBJ whole genome shotgun (WGS) entry which is preliminary data.</text>
</comment>
<name>A0ABP8MIP6_9BACT</name>
<keyword evidence="2" id="KW-1185">Reference proteome</keyword>